<dbReference type="Proteomes" id="UP000298652">
    <property type="component" value="Chromosome 1"/>
</dbReference>
<evidence type="ECO:0000313" key="1">
    <source>
        <dbReference type="EMBL" id="TKW42157.1"/>
    </source>
</evidence>
<dbReference type="EMBL" id="CM016552">
    <property type="protein sequence ID" value="TKW42157.1"/>
    <property type="molecule type" value="Genomic_DNA"/>
</dbReference>
<gene>
    <name evidence="1" type="ORF">SEVIR_1G364900v2</name>
</gene>
<reference evidence="1" key="1">
    <citation type="submission" date="2019-03" db="EMBL/GenBank/DDBJ databases">
        <title>WGS assembly of Setaria viridis.</title>
        <authorList>
            <person name="Huang P."/>
            <person name="Jenkins J."/>
            <person name="Grimwood J."/>
            <person name="Barry K."/>
            <person name="Healey A."/>
            <person name="Mamidi S."/>
            <person name="Sreedasyam A."/>
            <person name="Shu S."/>
            <person name="Feldman M."/>
            <person name="Wu J."/>
            <person name="Yu Y."/>
            <person name="Chen C."/>
            <person name="Johnson J."/>
            <person name="Rokhsar D."/>
            <person name="Baxter I."/>
            <person name="Schmutz J."/>
            <person name="Brutnell T."/>
            <person name="Kellogg E."/>
        </authorList>
    </citation>
    <scope>NUCLEOTIDE SEQUENCE [LARGE SCALE GENOMIC DNA]</scope>
</reference>
<organism evidence="1 2">
    <name type="scientific">Setaria viridis</name>
    <name type="common">Green bristlegrass</name>
    <name type="synonym">Setaria italica subsp. viridis</name>
    <dbReference type="NCBI Taxonomy" id="4556"/>
    <lineage>
        <taxon>Eukaryota</taxon>
        <taxon>Viridiplantae</taxon>
        <taxon>Streptophyta</taxon>
        <taxon>Embryophyta</taxon>
        <taxon>Tracheophyta</taxon>
        <taxon>Spermatophyta</taxon>
        <taxon>Magnoliopsida</taxon>
        <taxon>Liliopsida</taxon>
        <taxon>Poales</taxon>
        <taxon>Poaceae</taxon>
        <taxon>PACMAD clade</taxon>
        <taxon>Panicoideae</taxon>
        <taxon>Panicodae</taxon>
        <taxon>Paniceae</taxon>
        <taxon>Cenchrinae</taxon>
        <taxon>Setaria</taxon>
    </lineage>
</organism>
<sequence length="129" mass="14183">MIFLSVRGGWLGGGWGRGWRSGRCRWDREPSYHNPRCVWFDGWIGYYGRAGPYYVGGPVAFLGSSPAQQLNHSACCPPSTSTSLLLVVLAFFPLLYATENKPGARQPGPFVSITSLLMIAAVQIRFTPT</sequence>
<proteinExistence type="predicted"/>
<protein>
    <submittedName>
        <fullName evidence="1">Uncharacterized protein</fullName>
    </submittedName>
</protein>
<evidence type="ECO:0000313" key="2">
    <source>
        <dbReference type="Proteomes" id="UP000298652"/>
    </source>
</evidence>
<dbReference type="AlphaFoldDB" id="A0A4U6WSK1"/>
<keyword evidence="2" id="KW-1185">Reference proteome</keyword>
<accession>A0A4U6WSK1</accession>
<name>A0A4U6WSK1_SETVI</name>
<dbReference type="Gramene" id="TKW42157">
    <property type="protein sequence ID" value="TKW42157"/>
    <property type="gene ID" value="SEVIR_1G364900v2"/>
</dbReference>